<dbReference type="AlphaFoldDB" id="A0A5C3LXJ8"/>
<evidence type="ECO:0000313" key="1">
    <source>
        <dbReference type="EMBL" id="TFK37562.1"/>
    </source>
</evidence>
<keyword evidence="2" id="KW-1185">Reference proteome</keyword>
<protein>
    <submittedName>
        <fullName evidence="1">Uncharacterized protein</fullName>
    </submittedName>
</protein>
<gene>
    <name evidence="1" type="ORF">BDQ12DRAFT_684879</name>
</gene>
<name>A0A5C3LXJ8_9AGAR</name>
<reference evidence="1 2" key="1">
    <citation type="journal article" date="2019" name="Nat. Ecol. Evol.">
        <title>Megaphylogeny resolves global patterns of mushroom evolution.</title>
        <authorList>
            <person name="Varga T."/>
            <person name="Krizsan K."/>
            <person name="Foldi C."/>
            <person name="Dima B."/>
            <person name="Sanchez-Garcia M."/>
            <person name="Sanchez-Ramirez S."/>
            <person name="Szollosi G.J."/>
            <person name="Szarkandi J.G."/>
            <person name="Papp V."/>
            <person name="Albert L."/>
            <person name="Andreopoulos W."/>
            <person name="Angelini C."/>
            <person name="Antonin V."/>
            <person name="Barry K.W."/>
            <person name="Bougher N.L."/>
            <person name="Buchanan P."/>
            <person name="Buyck B."/>
            <person name="Bense V."/>
            <person name="Catcheside P."/>
            <person name="Chovatia M."/>
            <person name="Cooper J."/>
            <person name="Damon W."/>
            <person name="Desjardin D."/>
            <person name="Finy P."/>
            <person name="Geml J."/>
            <person name="Haridas S."/>
            <person name="Hughes K."/>
            <person name="Justo A."/>
            <person name="Karasinski D."/>
            <person name="Kautmanova I."/>
            <person name="Kiss B."/>
            <person name="Kocsube S."/>
            <person name="Kotiranta H."/>
            <person name="LaButti K.M."/>
            <person name="Lechner B.E."/>
            <person name="Liimatainen K."/>
            <person name="Lipzen A."/>
            <person name="Lukacs Z."/>
            <person name="Mihaltcheva S."/>
            <person name="Morgado L.N."/>
            <person name="Niskanen T."/>
            <person name="Noordeloos M.E."/>
            <person name="Ohm R.A."/>
            <person name="Ortiz-Santana B."/>
            <person name="Ovrebo C."/>
            <person name="Racz N."/>
            <person name="Riley R."/>
            <person name="Savchenko A."/>
            <person name="Shiryaev A."/>
            <person name="Soop K."/>
            <person name="Spirin V."/>
            <person name="Szebenyi C."/>
            <person name="Tomsovsky M."/>
            <person name="Tulloss R.E."/>
            <person name="Uehling J."/>
            <person name="Grigoriev I.V."/>
            <person name="Vagvolgyi C."/>
            <person name="Papp T."/>
            <person name="Martin F.M."/>
            <person name="Miettinen O."/>
            <person name="Hibbett D.S."/>
            <person name="Nagy L.G."/>
        </authorList>
    </citation>
    <scope>NUCLEOTIDE SEQUENCE [LARGE SCALE GENOMIC DNA]</scope>
    <source>
        <strain evidence="1 2">CBS 166.37</strain>
    </source>
</reference>
<dbReference type="EMBL" id="ML213607">
    <property type="protein sequence ID" value="TFK37562.1"/>
    <property type="molecule type" value="Genomic_DNA"/>
</dbReference>
<sequence length="57" mass="6595">MLIQFTFAIYHFTSVHTYCLSHLFYPFYLHHTLITSSILSILDLSSSIPLLTSPHPK</sequence>
<organism evidence="1 2">
    <name type="scientific">Crucibulum laeve</name>
    <dbReference type="NCBI Taxonomy" id="68775"/>
    <lineage>
        <taxon>Eukaryota</taxon>
        <taxon>Fungi</taxon>
        <taxon>Dikarya</taxon>
        <taxon>Basidiomycota</taxon>
        <taxon>Agaricomycotina</taxon>
        <taxon>Agaricomycetes</taxon>
        <taxon>Agaricomycetidae</taxon>
        <taxon>Agaricales</taxon>
        <taxon>Agaricineae</taxon>
        <taxon>Nidulariaceae</taxon>
        <taxon>Crucibulum</taxon>
    </lineage>
</organism>
<proteinExistence type="predicted"/>
<dbReference type="Proteomes" id="UP000308652">
    <property type="component" value="Unassembled WGS sequence"/>
</dbReference>
<evidence type="ECO:0000313" key="2">
    <source>
        <dbReference type="Proteomes" id="UP000308652"/>
    </source>
</evidence>
<accession>A0A5C3LXJ8</accession>